<dbReference type="GO" id="GO:0004792">
    <property type="term" value="F:thiosulfate-cyanide sulfurtransferase activity"/>
    <property type="evidence" value="ECO:0007669"/>
    <property type="project" value="UniProtKB-EC"/>
</dbReference>
<dbReference type="Pfam" id="PF00581">
    <property type="entry name" value="Rhodanese"/>
    <property type="match status" value="1"/>
</dbReference>
<dbReference type="OrthoDB" id="9800872at2"/>
<feature type="domain" description="Rhodanese" evidence="1">
    <location>
        <begin position="34"/>
        <end position="131"/>
    </location>
</feature>
<evidence type="ECO:0000313" key="3">
    <source>
        <dbReference type="Proteomes" id="UP000317369"/>
    </source>
</evidence>
<dbReference type="KEGG" id="pcor:KS4_24910"/>
<keyword evidence="2" id="KW-0808">Transferase</keyword>
<dbReference type="EMBL" id="CP036425">
    <property type="protein sequence ID" value="QDU34421.1"/>
    <property type="molecule type" value="Genomic_DNA"/>
</dbReference>
<dbReference type="CDD" id="cd00158">
    <property type="entry name" value="RHOD"/>
    <property type="match status" value="1"/>
</dbReference>
<dbReference type="AlphaFoldDB" id="A0A517YW03"/>
<sequence>MALKKTLLDLANEVRAEGSVEEIDVEEFGELMNEEDGMLIVDVREPDEFVRGHVKGAVNLPRGVIEMRLEKECFGGNASEADLWRPVVLYCGGGHRSILAGKMLREQGFERVYSLEGGMSAYGEADLEIEI</sequence>
<protein>
    <submittedName>
        <fullName evidence="2">Thiosulfate sulfurtransferase GlpE</fullName>
        <ecNumber evidence="2">2.8.1.1</ecNumber>
    </submittedName>
</protein>
<dbReference type="EC" id="2.8.1.1" evidence="2"/>
<dbReference type="Gene3D" id="3.40.250.10">
    <property type="entry name" value="Rhodanese-like domain"/>
    <property type="match status" value="1"/>
</dbReference>
<evidence type="ECO:0000259" key="1">
    <source>
        <dbReference type="PROSITE" id="PS50206"/>
    </source>
</evidence>
<dbReference type="SMART" id="SM00450">
    <property type="entry name" value="RHOD"/>
    <property type="match status" value="1"/>
</dbReference>
<dbReference type="SUPFAM" id="SSF52821">
    <property type="entry name" value="Rhodanese/Cell cycle control phosphatase"/>
    <property type="match status" value="1"/>
</dbReference>
<proteinExistence type="predicted"/>
<dbReference type="RefSeq" id="WP_145078221.1">
    <property type="nucleotide sequence ID" value="NZ_CP036425.1"/>
</dbReference>
<gene>
    <name evidence="2" type="primary">glpE</name>
    <name evidence="2" type="ORF">KS4_24910</name>
</gene>
<dbReference type="InterPro" id="IPR001763">
    <property type="entry name" value="Rhodanese-like_dom"/>
</dbReference>
<accession>A0A517YW03</accession>
<reference evidence="2 3" key="1">
    <citation type="submission" date="2019-02" db="EMBL/GenBank/DDBJ databases">
        <title>Deep-cultivation of Planctomycetes and their phenomic and genomic characterization uncovers novel biology.</title>
        <authorList>
            <person name="Wiegand S."/>
            <person name="Jogler M."/>
            <person name="Boedeker C."/>
            <person name="Pinto D."/>
            <person name="Vollmers J."/>
            <person name="Rivas-Marin E."/>
            <person name="Kohn T."/>
            <person name="Peeters S.H."/>
            <person name="Heuer A."/>
            <person name="Rast P."/>
            <person name="Oberbeckmann S."/>
            <person name="Bunk B."/>
            <person name="Jeske O."/>
            <person name="Meyerdierks A."/>
            <person name="Storesund J.E."/>
            <person name="Kallscheuer N."/>
            <person name="Luecker S."/>
            <person name="Lage O.M."/>
            <person name="Pohl T."/>
            <person name="Merkel B.J."/>
            <person name="Hornburger P."/>
            <person name="Mueller R.-W."/>
            <person name="Bruemmer F."/>
            <person name="Labrenz M."/>
            <person name="Spormann A.M."/>
            <person name="Op den Camp H."/>
            <person name="Overmann J."/>
            <person name="Amann R."/>
            <person name="Jetten M.S.M."/>
            <person name="Mascher T."/>
            <person name="Medema M.H."/>
            <person name="Devos D.P."/>
            <person name="Kaster A.-K."/>
            <person name="Ovreas L."/>
            <person name="Rohde M."/>
            <person name="Galperin M.Y."/>
            <person name="Jogler C."/>
        </authorList>
    </citation>
    <scope>NUCLEOTIDE SEQUENCE [LARGE SCALE GENOMIC DNA]</scope>
    <source>
        <strain evidence="2 3">KS4</strain>
    </source>
</reference>
<dbReference type="InterPro" id="IPR050229">
    <property type="entry name" value="GlpE_sulfurtransferase"/>
</dbReference>
<dbReference type="Proteomes" id="UP000317369">
    <property type="component" value="Chromosome"/>
</dbReference>
<dbReference type="PROSITE" id="PS50206">
    <property type="entry name" value="RHODANESE_3"/>
    <property type="match status" value="1"/>
</dbReference>
<name>A0A517YW03_9BACT</name>
<evidence type="ECO:0000313" key="2">
    <source>
        <dbReference type="EMBL" id="QDU34421.1"/>
    </source>
</evidence>
<keyword evidence="3" id="KW-1185">Reference proteome</keyword>
<organism evidence="2 3">
    <name type="scientific">Poriferisphaera corsica</name>
    <dbReference type="NCBI Taxonomy" id="2528020"/>
    <lineage>
        <taxon>Bacteria</taxon>
        <taxon>Pseudomonadati</taxon>
        <taxon>Planctomycetota</taxon>
        <taxon>Phycisphaerae</taxon>
        <taxon>Phycisphaerales</taxon>
        <taxon>Phycisphaeraceae</taxon>
        <taxon>Poriferisphaera</taxon>
    </lineage>
</organism>
<dbReference type="InterPro" id="IPR036873">
    <property type="entry name" value="Rhodanese-like_dom_sf"/>
</dbReference>
<dbReference type="PANTHER" id="PTHR43031">
    <property type="entry name" value="FAD-DEPENDENT OXIDOREDUCTASE"/>
    <property type="match status" value="1"/>
</dbReference>
<dbReference type="PANTHER" id="PTHR43031:SF1">
    <property type="entry name" value="PYRIDINE NUCLEOTIDE-DISULPHIDE OXIDOREDUCTASE"/>
    <property type="match status" value="1"/>
</dbReference>